<dbReference type="STRING" id="870435.A0A0C3JTC8"/>
<evidence type="ECO:0000313" key="2">
    <source>
        <dbReference type="EMBL" id="KIO12378.1"/>
    </source>
</evidence>
<feature type="region of interest" description="Disordered" evidence="1">
    <location>
        <begin position="1"/>
        <end position="50"/>
    </location>
</feature>
<gene>
    <name evidence="2" type="ORF">M404DRAFT_993373</name>
</gene>
<proteinExistence type="predicted"/>
<feature type="non-terminal residue" evidence="2">
    <location>
        <position position="82"/>
    </location>
</feature>
<dbReference type="AlphaFoldDB" id="A0A0C3JTC8"/>
<dbReference type="HOGENOM" id="CLU_2564724_0_0_1"/>
<evidence type="ECO:0000256" key="1">
    <source>
        <dbReference type="SAM" id="MobiDB-lite"/>
    </source>
</evidence>
<feature type="compositionally biased region" description="Basic and acidic residues" evidence="1">
    <location>
        <begin position="34"/>
        <end position="50"/>
    </location>
</feature>
<feature type="compositionally biased region" description="Acidic residues" evidence="1">
    <location>
        <begin position="11"/>
        <end position="24"/>
    </location>
</feature>
<dbReference type="OrthoDB" id="2565191at2759"/>
<protein>
    <submittedName>
        <fullName evidence="2">Uncharacterized protein</fullName>
    </submittedName>
</protein>
<organism evidence="2 3">
    <name type="scientific">Pisolithus tinctorius Marx 270</name>
    <dbReference type="NCBI Taxonomy" id="870435"/>
    <lineage>
        <taxon>Eukaryota</taxon>
        <taxon>Fungi</taxon>
        <taxon>Dikarya</taxon>
        <taxon>Basidiomycota</taxon>
        <taxon>Agaricomycotina</taxon>
        <taxon>Agaricomycetes</taxon>
        <taxon>Agaricomycetidae</taxon>
        <taxon>Boletales</taxon>
        <taxon>Sclerodermatineae</taxon>
        <taxon>Pisolithaceae</taxon>
        <taxon>Pisolithus</taxon>
    </lineage>
</organism>
<keyword evidence="3" id="KW-1185">Reference proteome</keyword>
<dbReference type="InParanoid" id="A0A0C3JTC8"/>
<sequence length="82" mass="8913">MAADKMRMSETDNEMWEDRDDNESAEGGGSDGEGNSKDNARAASSHDPDIKDMYKAFDGSALMAIGILMQEQIAHILTSSSR</sequence>
<name>A0A0C3JTC8_PISTI</name>
<dbReference type="Proteomes" id="UP000054217">
    <property type="component" value="Unassembled WGS sequence"/>
</dbReference>
<dbReference type="EMBL" id="KN831947">
    <property type="protein sequence ID" value="KIO12378.1"/>
    <property type="molecule type" value="Genomic_DNA"/>
</dbReference>
<feature type="compositionally biased region" description="Basic and acidic residues" evidence="1">
    <location>
        <begin position="1"/>
        <end position="10"/>
    </location>
</feature>
<reference evidence="2 3" key="1">
    <citation type="submission" date="2014-04" db="EMBL/GenBank/DDBJ databases">
        <authorList>
            <consortium name="DOE Joint Genome Institute"/>
            <person name="Kuo A."/>
            <person name="Kohler A."/>
            <person name="Costa M.D."/>
            <person name="Nagy L.G."/>
            <person name="Floudas D."/>
            <person name="Copeland A."/>
            <person name="Barry K.W."/>
            <person name="Cichocki N."/>
            <person name="Veneault-Fourrey C."/>
            <person name="LaButti K."/>
            <person name="Lindquist E.A."/>
            <person name="Lipzen A."/>
            <person name="Lundell T."/>
            <person name="Morin E."/>
            <person name="Murat C."/>
            <person name="Sun H."/>
            <person name="Tunlid A."/>
            <person name="Henrissat B."/>
            <person name="Grigoriev I.V."/>
            <person name="Hibbett D.S."/>
            <person name="Martin F."/>
            <person name="Nordberg H.P."/>
            <person name="Cantor M.N."/>
            <person name="Hua S.X."/>
        </authorList>
    </citation>
    <scope>NUCLEOTIDE SEQUENCE [LARGE SCALE GENOMIC DNA]</scope>
    <source>
        <strain evidence="2 3">Marx 270</strain>
    </source>
</reference>
<reference evidence="3" key="2">
    <citation type="submission" date="2015-01" db="EMBL/GenBank/DDBJ databases">
        <title>Evolutionary Origins and Diversification of the Mycorrhizal Mutualists.</title>
        <authorList>
            <consortium name="DOE Joint Genome Institute"/>
            <consortium name="Mycorrhizal Genomics Consortium"/>
            <person name="Kohler A."/>
            <person name="Kuo A."/>
            <person name="Nagy L.G."/>
            <person name="Floudas D."/>
            <person name="Copeland A."/>
            <person name="Barry K.W."/>
            <person name="Cichocki N."/>
            <person name="Veneault-Fourrey C."/>
            <person name="LaButti K."/>
            <person name="Lindquist E.A."/>
            <person name="Lipzen A."/>
            <person name="Lundell T."/>
            <person name="Morin E."/>
            <person name="Murat C."/>
            <person name="Riley R."/>
            <person name="Ohm R."/>
            <person name="Sun H."/>
            <person name="Tunlid A."/>
            <person name="Henrissat B."/>
            <person name="Grigoriev I.V."/>
            <person name="Hibbett D.S."/>
            <person name="Martin F."/>
        </authorList>
    </citation>
    <scope>NUCLEOTIDE SEQUENCE [LARGE SCALE GENOMIC DNA]</scope>
    <source>
        <strain evidence="3">Marx 270</strain>
    </source>
</reference>
<evidence type="ECO:0000313" key="3">
    <source>
        <dbReference type="Proteomes" id="UP000054217"/>
    </source>
</evidence>
<accession>A0A0C3JTC8</accession>